<dbReference type="AlphaFoldDB" id="A0A2N9ARW7"/>
<dbReference type="InterPro" id="IPR006597">
    <property type="entry name" value="Sel1-like"/>
</dbReference>
<reference evidence="2" key="1">
    <citation type="submission" date="2017-10" db="EMBL/GenBank/DDBJ databases">
        <authorList>
            <person name="Regsiter A."/>
            <person name="William W."/>
        </authorList>
    </citation>
    <scope>NUCLEOTIDE SEQUENCE [LARGE SCALE GENOMIC DNA]</scope>
</reference>
<dbReference type="PANTHER" id="PTHR43628:SF1">
    <property type="entry name" value="CHITIN SYNTHASE REGULATORY FACTOR 2-RELATED"/>
    <property type="match status" value="1"/>
</dbReference>
<accession>A0A2N9ARW7</accession>
<name>A0A2N9ARW7_METEX</name>
<dbReference type="Pfam" id="PF08238">
    <property type="entry name" value="Sel1"/>
    <property type="match status" value="6"/>
</dbReference>
<organism evidence="1 2">
    <name type="scientific">Methylorubrum extorquens</name>
    <name type="common">Methylobacterium dichloromethanicum</name>
    <name type="synonym">Methylobacterium extorquens</name>
    <dbReference type="NCBI Taxonomy" id="408"/>
    <lineage>
        <taxon>Bacteria</taxon>
        <taxon>Pseudomonadati</taxon>
        <taxon>Pseudomonadota</taxon>
        <taxon>Alphaproteobacteria</taxon>
        <taxon>Hyphomicrobiales</taxon>
        <taxon>Methylobacteriaceae</taxon>
        <taxon>Methylorubrum</taxon>
    </lineage>
</organism>
<evidence type="ECO:0000313" key="1">
    <source>
        <dbReference type="EMBL" id="SOR30101.1"/>
    </source>
</evidence>
<dbReference type="PANTHER" id="PTHR43628">
    <property type="entry name" value="ACTIVATOR OF C KINASE PROTEIN 1-RELATED"/>
    <property type="match status" value="1"/>
</dbReference>
<dbReference type="Gene3D" id="1.25.40.10">
    <property type="entry name" value="Tetratricopeptide repeat domain"/>
    <property type="match status" value="2"/>
</dbReference>
<evidence type="ECO:0000313" key="2">
    <source>
        <dbReference type="Proteomes" id="UP000233769"/>
    </source>
</evidence>
<protein>
    <submittedName>
        <fullName evidence="1">Sel1-like repeats containing protein</fullName>
    </submittedName>
</protein>
<dbReference type="EMBL" id="LT962688">
    <property type="protein sequence ID" value="SOR30101.1"/>
    <property type="molecule type" value="Genomic_DNA"/>
</dbReference>
<gene>
    <name evidence="1" type="ORF">TK0001_3499</name>
</gene>
<dbReference type="SUPFAM" id="SSF81901">
    <property type="entry name" value="HCP-like"/>
    <property type="match status" value="2"/>
</dbReference>
<dbReference type="SMART" id="SM00671">
    <property type="entry name" value="SEL1"/>
    <property type="match status" value="6"/>
</dbReference>
<dbReference type="InterPro" id="IPR011990">
    <property type="entry name" value="TPR-like_helical_dom_sf"/>
</dbReference>
<proteinExistence type="predicted"/>
<dbReference type="Proteomes" id="UP000233769">
    <property type="component" value="Chromosome tk0001"/>
</dbReference>
<sequence length="382" mass="40626">MIFFEDGTVAVTFKALFPLWGEGRARGRRGKAARQTGTLSLAVLSACAVLALDIGAPHAAPKQPAPKEPVGQTPAKPNLFDLKRELPSPYSANVQGAQPTTANPNADAAYGAYQRGRYVTAFREATKRIEANPKDAAAMTLLGELYNQGLGVKPDPKRAHEWYRLAAVQNDPNAMASLGLMAMDGRGQPKDEKAGRTWLEQAARKGQPSACYNLALIQLASDKPADLAAALANFRAAAEAEIPAAQYALGVLYLQGKGVSKDTTQAAQWFRRAADNGDLGAEVEFAIRLFNGDGVPKDETRAARYFLHAAQRGNAIAQNRIAKLYVAGRGVPKNLVEAAAWNLTAASQGRADAGLDQATAGLNPDERKRAEALAADRVSLAP</sequence>
<dbReference type="InterPro" id="IPR052945">
    <property type="entry name" value="Mitotic_Regulator"/>
</dbReference>